<keyword evidence="7" id="KW-0505">Motor protein</keyword>
<feature type="compositionally biased region" description="Basic and acidic residues" evidence="9">
    <location>
        <begin position="838"/>
        <end position="855"/>
    </location>
</feature>
<feature type="region of interest" description="Disordered" evidence="9">
    <location>
        <begin position="2782"/>
        <end position="2801"/>
    </location>
</feature>
<feature type="compositionally biased region" description="Basic and acidic residues" evidence="9">
    <location>
        <begin position="2324"/>
        <end position="2352"/>
    </location>
</feature>
<feature type="region of interest" description="Disordered" evidence="9">
    <location>
        <begin position="2406"/>
        <end position="2450"/>
    </location>
</feature>
<keyword evidence="5 8" id="KW-0175">Coiled coil</keyword>
<comment type="subcellular location">
    <subcellularLocation>
        <location evidence="1">Cytoplasm</location>
        <location evidence="1">Cytoskeleton</location>
    </subcellularLocation>
</comment>
<feature type="region of interest" description="Disordered" evidence="9">
    <location>
        <begin position="2030"/>
        <end position="2101"/>
    </location>
</feature>
<feature type="compositionally biased region" description="Low complexity" evidence="9">
    <location>
        <begin position="711"/>
        <end position="725"/>
    </location>
</feature>
<organism evidence="11">
    <name type="scientific">Cacopsylla melanoneura</name>
    <dbReference type="NCBI Taxonomy" id="428564"/>
    <lineage>
        <taxon>Eukaryota</taxon>
        <taxon>Metazoa</taxon>
        <taxon>Ecdysozoa</taxon>
        <taxon>Arthropoda</taxon>
        <taxon>Hexapoda</taxon>
        <taxon>Insecta</taxon>
        <taxon>Pterygota</taxon>
        <taxon>Neoptera</taxon>
        <taxon>Paraneoptera</taxon>
        <taxon>Hemiptera</taxon>
        <taxon>Sternorrhyncha</taxon>
        <taxon>Psylloidea</taxon>
        <taxon>Psyllidae</taxon>
        <taxon>Psyllinae</taxon>
        <taxon>Cacopsylla</taxon>
    </lineage>
</organism>
<feature type="compositionally biased region" description="Polar residues" evidence="9">
    <location>
        <begin position="858"/>
        <end position="869"/>
    </location>
</feature>
<feature type="compositionally biased region" description="Basic and acidic residues" evidence="9">
    <location>
        <begin position="1470"/>
        <end position="1487"/>
    </location>
</feature>
<dbReference type="PANTHER" id="PTHR47969:SF15">
    <property type="entry name" value="CHROMOSOME-ASSOCIATED KINESIN KIF4A-RELATED"/>
    <property type="match status" value="1"/>
</dbReference>
<dbReference type="InterPro" id="IPR001752">
    <property type="entry name" value="Kinesin_motor_dom"/>
</dbReference>
<feature type="compositionally biased region" description="Low complexity" evidence="9">
    <location>
        <begin position="1253"/>
        <end position="1264"/>
    </location>
</feature>
<feature type="region of interest" description="Disordered" evidence="9">
    <location>
        <begin position="606"/>
        <end position="638"/>
    </location>
</feature>
<feature type="compositionally biased region" description="Basic and acidic residues" evidence="9">
    <location>
        <begin position="986"/>
        <end position="1000"/>
    </location>
</feature>
<feature type="compositionally biased region" description="Polar residues" evidence="9">
    <location>
        <begin position="2043"/>
        <end position="2054"/>
    </location>
</feature>
<feature type="compositionally biased region" description="Basic residues" evidence="9">
    <location>
        <begin position="1505"/>
        <end position="1518"/>
    </location>
</feature>
<feature type="compositionally biased region" description="Acidic residues" evidence="9">
    <location>
        <begin position="1040"/>
        <end position="1051"/>
    </location>
</feature>
<feature type="region of interest" description="Disordered" evidence="9">
    <location>
        <begin position="2591"/>
        <end position="2611"/>
    </location>
</feature>
<feature type="region of interest" description="Disordered" evidence="9">
    <location>
        <begin position="1406"/>
        <end position="1563"/>
    </location>
</feature>
<feature type="compositionally biased region" description="Basic and acidic residues" evidence="9">
    <location>
        <begin position="770"/>
        <end position="788"/>
    </location>
</feature>
<dbReference type="InterPro" id="IPR027640">
    <property type="entry name" value="Kinesin-like_fam"/>
</dbReference>
<dbReference type="InterPro" id="IPR036961">
    <property type="entry name" value="Kinesin_motor_dom_sf"/>
</dbReference>
<feature type="compositionally biased region" description="Gly residues" evidence="9">
    <location>
        <begin position="2788"/>
        <end position="2801"/>
    </location>
</feature>
<evidence type="ECO:0000313" key="11">
    <source>
        <dbReference type="EMBL" id="CAG6789988.1"/>
    </source>
</evidence>
<feature type="compositionally biased region" description="Polar residues" evidence="9">
    <location>
        <begin position="1421"/>
        <end position="1469"/>
    </location>
</feature>
<feature type="compositionally biased region" description="Acidic residues" evidence="9">
    <location>
        <begin position="662"/>
        <end position="681"/>
    </location>
</feature>
<feature type="coiled-coil region" evidence="8">
    <location>
        <begin position="1733"/>
        <end position="1790"/>
    </location>
</feature>
<feature type="domain" description="Kinesin motor" evidence="10">
    <location>
        <begin position="1"/>
        <end position="202"/>
    </location>
</feature>
<feature type="compositionally biased region" description="Acidic residues" evidence="9">
    <location>
        <begin position="726"/>
        <end position="744"/>
    </location>
</feature>
<dbReference type="SMART" id="SM00129">
    <property type="entry name" value="KISc"/>
    <property type="match status" value="1"/>
</dbReference>
<feature type="compositionally biased region" description="Basic and acidic residues" evidence="9">
    <location>
        <begin position="686"/>
        <end position="701"/>
    </location>
</feature>
<feature type="compositionally biased region" description="Polar residues" evidence="9">
    <location>
        <begin position="2421"/>
        <end position="2450"/>
    </location>
</feature>
<feature type="region of interest" description="Disordered" evidence="9">
    <location>
        <begin position="1812"/>
        <end position="1831"/>
    </location>
</feature>
<evidence type="ECO:0000256" key="8">
    <source>
        <dbReference type="SAM" id="Coils"/>
    </source>
</evidence>
<dbReference type="GO" id="GO:0007018">
    <property type="term" value="P:microtubule-based movement"/>
    <property type="evidence" value="ECO:0007669"/>
    <property type="project" value="InterPro"/>
</dbReference>
<dbReference type="PANTHER" id="PTHR47969">
    <property type="entry name" value="CHROMOSOME-ASSOCIATED KINESIN KIF4A-RELATED"/>
    <property type="match status" value="1"/>
</dbReference>
<evidence type="ECO:0000256" key="2">
    <source>
        <dbReference type="ARBA" id="ARBA00022490"/>
    </source>
</evidence>
<feature type="compositionally biased region" description="Polar residues" evidence="9">
    <location>
        <begin position="1265"/>
        <end position="1319"/>
    </location>
</feature>
<feature type="compositionally biased region" description="Basic and acidic residues" evidence="9">
    <location>
        <begin position="2055"/>
        <end position="2072"/>
    </location>
</feature>
<evidence type="ECO:0000256" key="5">
    <source>
        <dbReference type="ARBA" id="ARBA00023054"/>
    </source>
</evidence>
<feature type="region of interest" description="Disordered" evidence="9">
    <location>
        <begin position="981"/>
        <end position="1000"/>
    </location>
</feature>
<proteinExistence type="inferred from homology"/>
<keyword evidence="4 7" id="KW-0067">ATP-binding</keyword>
<evidence type="ECO:0000256" key="6">
    <source>
        <dbReference type="ARBA" id="ARBA00023212"/>
    </source>
</evidence>
<feature type="compositionally biased region" description="Acidic residues" evidence="9">
    <location>
        <begin position="880"/>
        <end position="894"/>
    </location>
</feature>
<evidence type="ECO:0000256" key="9">
    <source>
        <dbReference type="SAM" id="MobiDB-lite"/>
    </source>
</evidence>
<dbReference type="GO" id="GO:0005875">
    <property type="term" value="C:microtubule associated complex"/>
    <property type="evidence" value="ECO:0007669"/>
    <property type="project" value="TreeGrafter"/>
</dbReference>
<protein>
    <submittedName>
        <fullName evidence="11">StAR-related lipid transfer protein 9</fullName>
    </submittedName>
</protein>
<dbReference type="GO" id="GO:0003777">
    <property type="term" value="F:microtubule motor activity"/>
    <property type="evidence" value="ECO:0007669"/>
    <property type="project" value="InterPro"/>
</dbReference>
<feature type="coiled-coil region" evidence="8">
    <location>
        <begin position="1914"/>
        <end position="1979"/>
    </location>
</feature>
<feature type="compositionally biased region" description="Polar residues" evidence="9">
    <location>
        <begin position="1544"/>
        <end position="1554"/>
    </location>
</feature>
<feature type="binding site" evidence="7">
    <location>
        <begin position="51"/>
        <end position="58"/>
    </location>
    <ligand>
        <name>ATP</name>
        <dbReference type="ChEBI" id="CHEBI:30616"/>
    </ligand>
</feature>
<feature type="compositionally biased region" description="Polar residues" evidence="9">
    <location>
        <begin position="1213"/>
        <end position="1226"/>
    </location>
</feature>
<keyword evidence="2" id="KW-0963">Cytoplasm</keyword>
<feature type="compositionally biased region" description="Polar residues" evidence="9">
    <location>
        <begin position="1524"/>
        <end position="1533"/>
    </location>
</feature>
<keyword evidence="6" id="KW-0206">Cytoskeleton</keyword>
<feature type="compositionally biased region" description="Basic residues" evidence="9">
    <location>
        <begin position="1819"/>
        <end position="1828"/>
    </location>
</feature>
<feature type="compositionally biased region" description="Basic and acidic residues" evidence="9">
    <location>
        <begin position="2030"/>
        <end position="2042"/>
    </location>
</feature>
<dbReference type="EMBL" id="HBUF01667697">
    <property type="protein sequence ID" value="CAG6789988.1"/>
    <property type="molecule type" value="Transcribed_RNA"/>
</dbReference>
<feature type="region of interest" description="Disordered" evidence="9">
    <location>
        <begin position="2321"/>
        <end position="2378"/>
    </location>
</feature>
<dbReference type="PROSITE" id="PS50067">
    <property type="entry name" value="KINESIN_MOTOR_2"/>
    <property type="match status" value="1"/>
</dbReference>
<comment type="similarity">
    <text evidence="7">Belongs to the TRAFAC class myosin-kinesin ATPase superfamily. Kinesin family.</text>
</comment>
<feature type="compositionally biased region" description="Acidic residues" evidence="9">
    <location>
        <begin position="752"/>
        <end position="769"/>
    </location>
</feature>
<feature type="compositionally biased region" description="Polar residues" evidence="9">
    <location>
        <begin position="1127"/>
        <end position="1143"/>
    </location>
</feature>
<feature type="region of interest" description="Disordered" evidence="9">
    <location>
        <begin position="659"/>
        <end position="908"/>
    </location>
</feature>
<evidence type="ECO:0000256" key="1">
    <source>
        <dbReference type="ARBA" id="ARBA00004245"/>
    </source>
</evidence>
<reference evidence="11" key="1">
    <citation type="submission" date="2021-05" db="EMBL/GenBank/DDBJ databases">
        <authorList>
            <person name="Alioto T."/>
            <person name="Alioto T."/>
            <person name="Gomez Garrido J."/>
        </authorList>
    </citation>
    <scope>NUCLEOTIDE SEQUENCE</scope>
</reference>
<dbReference type="GO" id="GO:0007052">
    <property type="term" value="P:mitotic spindle organization"/>
    <property type="evidence" value="ECO:0007669"/>
    <property type="project" value="TreeGrafter"/>
</dbReference>
<evidence type="ECO:0000259" key="10">
    <source>
        <dbReference type="PROSITE" id="PS50067"/>
    </source>
</evidence>
<feature type="compositionally biased region" description="Polar residues" evidence="9">
    <location>
        <begin position="816"/>
        <end position="837"/>
    </location>
</feature>
<feature type="region of interest" description="Disordered" evidence="9">
    <location>
        <begin position="1115"/>
        <end position="1143"/>
    </location>
</feature>
<accession>A0A8D9FGH3</accession>
<evidence type="ECO:0000256" key="4">
    <source>
        <dbReference type="ARBA" id="ARBA00022840"/>
    </source>
</evidence>
<dbReference type="Gene3D" id="3.40.850.10">
    <property type="entry name" value="Kinesin motor domain"/>
    <property type="match status" value="1"/>
</dbReference>
<keyword evidence="3 7" id="KW-0547">Nucleotide-binding</keyword>
<feature type="region of interest" description="Disordered" evidence="9">
    <location>
        <begin position="1200"/>
        <end position="1344"/>
    </location>
</feature>
<dbReference type="GO" id="GO:0005524">
    <property type="term" value="F:ATP binding"/>
    <property type="evidence" value="ECO:0007669"/>
    <property type="project" value="UniProtKB-UniRule"/>
</dbReference>
<sequence length="2835" mass="315320">MAPRSSLTVQIAMRIKEVESTNQHYMYDTVCQSLGTDFIHGHSHMTLVAYGPYNNGKSYTLIGDTDEESSKGILPRLVNDVMNRLVILSVKTRTQYLYYVSFIEIYNDIVIDLLSTRGGEAQTSFVLDIDELGYTHIQGVNKMACTSYDDVIHWLKLGLSRRNTKTIDSHVSSLSHVVFTFHVYSLQEGRLVKYNKLIFIDLTSNESENLIEESIHGYNEYYNSSYQIIYDVIANKYQFVVPNYFTAIHKYLQDAFNTNLVRPMKGKNQIDFVPNHMRTIVLCCISNEPLYATDVNNCVSLLSYIYSVYSGAATSGGGGGSLSATNEQINREVFISYLRNKQMDAALLVGGGQGGVKDETGHPQQQQQQTQLCPQQQFTQPECHVIGELINVNNTFSQVNSHVGFQVTNSIKIDDRHELIDGGRKVETSEVGYVDTSLIQVGLSNLQLQNPGVNPVVGGFDSQINSSHILGSHAVQNGGVGFVGYARHNVNSASVLHNIPMYSSNVNNLNQYNRNQLGTVLPAGHPRITGSETNVPYFNQTNISAAPGSYSETNTPYLFNQTSTNVSNFNHFLSNCDQNDTRNVSNFSPTGGVPSLPIANPSCPTFTAPSSFHDGGTSRGKTPGLPGAQLTTNGGSPCERKINAIETRKRSTCRPSLCKIDEETDNGDETENETSEDDEECNGNSDKCDSEKNGKDVKTEITDADEEESDAYNSSDASDSNSGSDESNEEAIMEDNESFEEDGNEDLRSDDEAICTDNEDGIVLEELGVEDGRQIKTDVADGEGRTDSVDGYNGSIQKRAEKTDSGEFGDDLSGANDGNSFTENTFDSKSKVCNKSRTNQEPRKSSNSRTEKVDTENDTSGIFSTNVNSGGLDEIKTDDEVSSDMSEDDEEENVRDDTKSIPTSDVGSEEAIALHEQELEHAELQRTHENIQENSRGSSYQRVFEATNNQKHVHVENNTCTQPVGLQLGTTGAFVKVVPSQQCTSEEDRHNTETPWENEGKPNARLTLEEQQIVDKALSEVNDDAVSKEESSELNTTTEIDSEDSEEDIDEEEVDHVNELMVRSELDKMYAELDEKIQVLNANYLKELFPDERITNDDGGLIRNVNSGRVHTLETHPDQVNCPPNPQNSSQIRPESIENTNHQHPGYDLNMPTRYGQFAYPAYNQSNFVNFHSNNFNVHNLLGAYVNDNLVVQRLNDDNGDNQTLNRTEHFNGTDNNQAPRANVNTFPRDLNDNPTHMFNHHHHPENKNFHDPNSSQSQNCQPSAFATYTPSESPANNGLLFNSNSPTTNPLPSDNHSVLKSMSPQQINTNAPQNSTFFGNMVHSPNGAGNRPPLTGRPMDFSHMQNGHLVNSAQYMGNLPFPVNNHAIAAFQALGANGIHPLPYMTNNHQIERQIQTNIPMLPIGRGVTNGPNGHRNYTEEYSPQQLSLDNGCQPQDPQHAHFQTNIPSHQMNSPYQTETRTINSSQGSEDKKAHLSKGDSGKESTESAANKPETSRSRESNGKGKRKSSKSRRKRDSTHSSGDCTNESGSQKGRRHKKCSKDSGNTAQNPINTPVDFETLPVPNGGAMIENEIITNMNSLKVTDEYCPVERNHTVSNATILNGLPHNLEDIVNLTANMAGMKVNNSIEPRDVQLNLNEQSASVNPVPDLKIKSNKAHKPSSAEPHLSNVLSSCEFQRVWNDIDTKKSQMNVILLDLDTASERINELKQLLNLKNHLLKFLVNNKPLRDEVRNKLDARSVQLKTKMKKLKRELTELKKMKKLKRELTELKNMEEKINLEKLNLKFKKNRNGGDANRQLILFNHLNRMKHEEEPPAVKNGKRVHRKHHRDSERKMIKPHENNEDGFAARNNRGIFNHQKVGSLGNESSLSALVNKYALEGNVRQNELTGGVHGGMYESDEDPMASNGTSLSAGIANLKTQIEATERRLHNLDVITKITMQSDEQIDELNENLSKWTKILSFFEKRVESETLKKEQLENNLVLNLYKIRSMEETFGQERRHKDEVLHDIRDLIDKLKPNKNLVEALKVEKDVTESDKTIKPDSNDSGSNATLSKTSDAKVEATTEHNDKRNTDWTESNARCKSGKETKSNTSQSKDTRTDKSDIECSNISTNKQEVKTKTIEFECQANFSVPCDSLQLPKDLKLNKATNTDNMPSVEAKVAETSSQTDQEIGQKTSDPNGPIETATPCKTVDDIVKVDHQTIKEYNKEVTTLTPLNKQANKKCDVIETLMNGSDKKLDNLLETESSIDTLGSTSMRNYKISNSTEISTDNAISMSDKSGGGVSLAGVAEKRKKKLSLFSSFRSSEKPSEKSSSGKKFKIFNLNKSGDKNKSNDSIRCDKNKSNDSIRFKKPDDQMSNCSNQSANVKAPPQASKDDDKLSNSSLASKLGVIVENSSAVRDGVKATTAVNVGNGEKNNDPAESGNGTTERGASKSVSGQCSNPCRQQTNKPSCCQTCQTNDVSKTSDVTKTINNTKDSFGARTGVDERKARRDTLKADINKLLELKQEIVEKRITLCPRKCSTEQSEEKKKMFFEYDEAIETVDALIEYKGNLIRDLDELVHMGNHLKPSVDEILHMGNHLIPSGISKNDIQADGTSTMEAKPGTDSRLHSVPNRLPTLDKLPNGGGPPNSSEDIVYPNLMSKLTHLSHNELVFVLYKCFARIIDLRTTTVELEKLVQSLDYKLEMKITSLQEMDLKFQRHLQKNQISNEKHLTLLQKDYLNKLHLFYECYCTDHSQSGGDGRSQSTSPTSTARMELNESLLLKEENKFLKSRVKCLEAELRKKSEERGGDGGGGGGYALVPRGGGQVERINQLSNIPSSWNKTITVENNKLVISRKK</sequence>
<evidence type="ECO:0000256" key="7">
    <source>
        <dbReference type="PROSITE-ProRule" id="PRU00283"/>
    </source>
</evidence>
<dbReference type="SUPFAM" id="SSF52540">
    <property type="entry name" value="P-loop containing nucleoside triphosphate hydrolases"/>
    <property type="match status" value="1"/>
</dbReference>
<dbReference type="GO" id="GO:0051231">
    <property type="term" value="P:spindle elongation"/>
    <property type="evidence" value="ECO:0007669"/>
    <property type="project" value="TreeGrafter"/>
</dbReference>
<feature type="region of interest" description="Disordered" evidence="9">
    <location>
        <begin position="1022"/>
        <end position="1051"/>
    </location>
</feature>
<dbReference type="InterPro" id="IPR027417">
    <property type="entry name" value="P-loop_NTPase"/>
</dbReference>
<dbReference type="GO" id="GO:0008017">
    <property type="term" value="F:microtubule binding"/>
    <property type="evidence" value="ECO:0007669"/>
    <property type="project" value="InterPro"/>
</dbReference>
<feature type="compositionally biased region" description="Basic and acidic residues" evidence="9">
    <location>
        <begin position="1495"/>
        <end position="1504"/>
    </location>
</feature>
<evidence type="ECO:0000256" key="3">
    <source>
        <dbReference type="ARBA" id="ARBA00022741"/>
    </source>
</evidence>
<feature type="compositionally biased region" description="Polar residues" evidence="9">
    <location>
        <begin position="2161"/>
        <end position="2177"/>
    </location>
</feature>
<feature type="compositionally biased region" description="Polar residues" evidence="9">
    <location>
        <begin position="2353"/>
        <end position="2363"/>
    </location>
</feature>
<name>A0A8D9FGH3_9HEMI</name>
<feature type="region of interest" description="Disordered" evidence="9">
    <location>
        <begin position="2160"/>
        <end position="2184"/>
    </location>
</feature>